<evidence type="ECO:0000313" key="2">
    <source>
        <dbReference type="EMBL" id="QGM45280.1"/>
    </source>
</evidence>
<keyword evidence="1" id="KW-0472">Membrane</keyword>
<dbReference type="EMBL" id="CP046052">
    <property type="protein sequence ID" value="QGM45280.1"/>
    <property type="molecule type" value="Genomic_DNA"/>
</dbReference>
<keyword evidence="3" id="KW-1185">Reference proteome</keyword>
<dbReference type="RefSeq" id="WP_136495562.1">
    <property type="nucleotide sequence ID" value="NZ_CP046052.1"/>
</dbReference>
<sequence>MIHSHLSSVAGLHVSAKRIEAIKAAFVALFVGAGLVYFAGFSGAEAAHNAAHDTRHSLSFPCH</sequence>
<keyword evidence="1" id="KW-1133">Transmembrane helix</keyword>
<proteinExistence type="predicted"/>
<dbReference type="AlphaFoldDB" id="A0A6B8KFS3"/>
<gene>
    <name evidence="2" type="ORF">H2LOC_005990</name>
</gene>
<dbReference type="InterPro" id="IPR012667">
    <property type="entry name" value="CbtB_put"/>
</dbReference>
<dbReference type="NCBIfam" id="TIGR02459">
    <property type="entry name" value="CbtB"/>
    <property type="match status" value="1"/>
</dbReference>
<reference evidence="2 3" key="1">
    <citation type="submission" date="2019-11" db="EMBL/GenBank/DDBJ databases">
        <title>The genome sequence of Methylocystis heyeri.</title>
        <authorList>
            <person name="Oshkin I.Y."/>
            <person name="Miroshnikov K."/>
            <person name="Dedysh S.N."/>
        </authorList>
    </citation>
    <scope>NUCLEOTIDE SEQUENCE [LARGE SCALE GENOMIC DNA]</scope>
    <source>
        <strain evidence="2 3">H2</strain>
    </source>
</reference>
<dbReference type="OrthoDB" id="9813304at2"/>
<accession>A0A6B8KFS3</accession>
<dbReference type="KEGG" id="mhey:H2LOC_005990"/>
<name>A0A6B8KFS3_9HYPH</name>
<protein>
    <submittedName>
        <fullName evidence="2">CbtB-domain containing protein</fullName>
    </submittedName>
</protein>
<dbReference type="Pfam" id="PF09489">
    <property type="entry name" value="CbtB"/>
    <property type="match status" value="1"/>
</dbReference>
<organism evidence="2 3">
    <name type="scientific">Methylocystis heyeri</name>
    <dbReference type="NCBI Taxonomy" id="391905"/>
    <lineage>
        <taxon>Bacteria</taxon>
        <taxon>Pseudomonadati</taxon>
        <taxon>Pseudomonadota</taxon>
        <taxon>Alphaproteobacteria</taxon>
        <taxon>Hyphomicrobiales</taxon>
        <taxon>Methylocystaceae</taxon>
        <taxon>Methylocystis</taxon>
    </lineage>
</organism>
<dbReference type="Proteomes" id="UP000309061">
    <property type="component" value="Chromosome"/>
</dbReference>
<evidence type="ECO:0000256" key="1">
    <source>
        <dbReference type="SAM" id="Phobius"/>
    </source>
</evidence>
<keyword evidence="1" id="KW-0812">Transmembrane</keyword>
<feature type="transmembrane region" description="Helical" evidence="1">
    <location>
        <begin position="21"/>
        <end position="40"/>
    </location>
</feature>
<evidence type="ECO:0000313" key="3">
    <source>
        <dbReference type="Proteomes" id="UP000309061"/>
    </source>
</evidence>